<gene>
    <name evidence="8" type="ORF">PENSTE_c007G06109</name>
</gene>
<keyword evidence="5" id="KW-0862">Zinc</keyword>
<evidence type="ECO:0000259" key="7">
    <source>
        <dbReference type="PROSITE" id="PS51154"/>
    </source>
</evidence>
<dbReference type="CDD" id="cd02908">
    <property type="entry name" value="Macro_OAADPr_deacetylase"/>
    <property type="match status" value="1"/>
</dbReference>
<dbReference type="InterPro" id="IPR043472">
    <property type="entry name" value="Macro_dom-like"/>
</dbReference>
<sequence length="635" mass="71226">MTSESISLKLERVLHALIAEEEKKSKTRSQTKCCERCSDREWITGLDTWGQLEALRRILCERSPTSGFPATIQDDIDQVIAYRNSHTLLTPTTCIAPSATLEDPTIEDAKQVRISCWKGDITTLNHVTAIVNAANSRLLGCFIPQHRCIDSVIHTAAGPRLRDACHGIMSSQRHPEPVGRVKVTPGFQLPAEWILHTVGPQLHFDEVPRPGQQAKLARCYESCLEAAKSLPPLPDGRKVLVFCCISTGLFAFPSDLAARIALDTVKEWYSSHQKTSITDIIFNTFEEKDQKIYEKLLSEVPQVPTQESIARLPTTSPTPGTIKARTWLEEADTLIITAGAGLSAAAGLDYTSKALFSKYFPAFREKGLRQLYDVFGYTGWNSPAEKWGYYFLHLDMVRKWSSSLVYEKLRHLTGRFPGKYFVRTTNADGFFVKNGFDEDMISTPQGQYRYLQCFDKCKKDAYILSDPCVDAALPFIDSKTQVLTDESKIPKCQFCDGEMTLCVRGGNYFNPEPFRNQERKWNMFLRGLEEDEANRDKEDRPSSSSGRVVVLELGVGLNTPGVLRWPNEDLLSESKKKDHRLIRVGKEVSGCVSWEFEEDDLAIGINGDILAALDLIIPDSPTPSNDYTAGEDLVD</sequence>
<dbReference type="PANTHER" id="PTHR11106">
    <property type="entry name" value="GANGLIOSIDE INDUCED DIFFERENTIATION ASSOCIATED PROTEIN 2-RELATED"/>
    <property type="match status" value="1"/>
</dbReference>
<comment type="cofactor">
    <cofactor evidence="1">
        <name>Zn(2+)</name>
        <dbReference type="ChEBI" id="CHEBI:29105"/>
    </cofactor>
</comment>
<dbReference type="GO" id="GO:0046872">
    <property type="term" value="F:metal ion binding"/>
    <property type="evidence" value="ECO:0007669"/>
    <property type="project" value="UniProtKB-KW"/>
</dbReference>
<comment type="caution">
    <text evidence="8">The sequence shown here is derived from an EMBL/GenBank/DDBJ whole genome shotgun (WGS) entry which is preliminary data.</text>
</comment>
<dbReference type="SUPFAM" id="SSF52467">
    <property type="entry name" value="DHS-like NAD/FAD-binding domain"/>
    <property type="match status" value="1"/>
</dbReference>
<dbReference type="Gene3D" id="3.30.1600.10">
    <property type="entry name" value="SIR2/SIRT2 'Small Domain"/>
    <property type="match status" value="1"/>
</dbReference>
<dbReference type="InterPro" id="IPR002589">
    <property type="entry name" value="Macro_dom"/>
</dbReference>
<dbReference type="GO" id="GO:0016798">
    <property type="term" value="F:hydrolase activity, acting on glycosyl bonds"/>
    <property type="evidence" value="ECO:0007669"/>
    <property type="project" value="UniProtKB-KW"/>
</dbReference>
<accession>A0A1V6TEC4</accession>
<evidence type="ECO:0000313" key="8">
    <source>
        <dbReference type="EMBL" id="OQE24715.1"/>
    </source>
</evidence>
<feature type="domain" description="Macro" evidence="7">
    <location>
        <begin position="101"/>
        <end position="301"/>
    </location>
</feature>
<dbReference type="InterPro" id="IPR029035">
    <property type="entry name" value="DHS-like_NAD/FAD-binding_dom"/>
</dbReference>
<dbReference type="SUPFAM" id="SSF52949">
    <property type="entry name" value="Macro domain-like"/>
    <property type="match status" value="1"/>
</dbReference>
<dbReference type="OrthoDB" id="6077599at2759"/>
<dbReference type="Gene3D" id="3.40.220.10">
    <property type="entry name" value="Leucine Aminopeptidase, subunit E, domain 1"/>
    <property type="match status" value="1"/>
</dbReference>
<evidence type="ECO:0000256" key="4">
    <source>
        <dbReference type="ARBA" id="ARBA00022801"/>
    </source>
</evidence>
<dbReference type="PROSITE" id="PS51154">
    <property type="entry name" value="MACRO"/>
    <property type="match status" value="1"/>
</dbReference>
<dbReference type="SMART" id="SM00506">
    <property type="entry name" value="A1pp"/>
    <property type="match status" value="1"/>
</dbReference>
<keyword evidence="4" id="KW-0378">Hydrolase</keyword>
<dbReference type="Proteomes" id="UP000191285">
    <property type="component" value="Unassembled WGS sequence"/>
</dbReference>
<evidence type="ECO:0000256" key="2">
    <source>
        <dbReference type="ARBA" id="ARBA00022679"/>
    </source>
</evidence>
<dbReference type="Gene3D" id="3.40.50.1220">
    <property type="entry name" value="TPP-binding domain"/>
    <property type="match status" value="1"/>
</dbReference>
<keyword evidence="9" id="KW-1185">Reference proteome</keyword>
<evidence type="ECO:0000256" key="3">
    <source>
        <dbReference type="ARBA" id="ARBA00022723"/>
    </source>
</evidence>
<keyword evidence="3" id="KW-0479">Metal-binding</keyword>
<dbReference type="PANTHER" id="PTHR11106:SF121">
    <property type="entry name" value="ADP-RIBOSE 1''-PHOSPHATE PHOSPHATASE"/>
    <property type="match status" value="1"/>
</dbReference>
<dbReference type="Pfam" id="PF01661">
    <property type="entry name" value="Macro"/>
    <property type="match status" value="1"/>
</dbReference>
<name>A0A1V6TEC4_9EURO</name>
<dbReference type="InterPro" id="IPR026591">
    <property type="entry name" value="Sirtuin_cat_small_dom_sf"/>
</dbReference>
<dbReference type="AlphaFoldDB" id="A0A1V6TEC4"/>
<proteinExistence type="predicted"/>
<evidence type="ECO:0000256" key="5">
    <source>
        <dbReference type="ARBA" id="ARBA00022833"/>
    </source>
</evidence>
<dbReference type="EMBL" id="MLKD01000007">
    <property type="protein sequence ID" value="OQE24715.1"/>
    <property type="molecule type" value="Genomic_DNA"/>
</dbReference>
<dbReference type="STRING" id="303698.A0A1V6TEC4"/>
<evidence type="ECO:0000256" key="6">
    <source>
        <dbReference type="ARBA" id="ARBA00023295"/>
    </source>
</evidence>
<keyword evidence="2" id="KW-0808">Transferase</keyword>
<evidence type="ECO:0000256" key="1">
    <source>
        <dbReference type="ARBA" id="ARBA00001947"/>
    </source>
</evidence>
<evidence type="ECO:0000313" key="9">
    <source>
        <dbReference type="Proteomes" id="UP000191285"/>
    </source>
</evidence>
<reference evidence="9" key="1">
    <citation type="journal article" date="2017" name="Nat. Microbiol.">
        <title>Global analysis of biosynthetic gene clusters reveals vast potential of secondary metabolite production in Penicillium species.</title>
        <authorList>
            <person name="Nielsen J.C."/>
            <person name="Grijseels S."/>
            <person name="Prigent S."/>
            <person name="Ji B."/>
            <person name="Dainat J."/>
            <person name="Nielsen K.F."/>
            <person name="Frisvad J.C."/>
            <person name="Workman M."/>
            <person name="Nielsen J."/>
        </authorList>
    </citation>
    <scope>NUCLEOTIDE SEQUENCE [LARGE SCALE GENOMIC DNA]</scope>
    <source>
        <strain evidence="9">IBT 24891</strain>
    </source>
</reference>
<organism evidence="8 9">
    <name type="scientific">Penicillium steckii</name>
    <dbReference type="NCBI Taxonomy" id="303698"/>
    <lineage>
        <taxon>Eukaryota</taxon>
        <taxon>Fungi</taxon>
        <taxon>Dikarya</taxon>
        <taxon>Ascomycota</taxon>
        <taxon>Pezizomycotina</taxon>
        <taxon>Eurotiomycetes</taxon>
        <taxon>Eurotiomycetidae</taxon>
        <taxon>Eurotiales</taxon>
        <taxon>Aspergillaceae</taxon>
        <taxon>Penicillium</taxon>
    </lineage>
</organism>
<protein>
    <recommendedName>
        <fullName evidence="7">Macro domain-containing protein</fullName>
    </recommendedName>
</protein>
<dbReference type="GO" id="GO:0016740">
    <property type="term" value="F:transferase activity"/>
    <property type="evidence" value="ECO:0007669"/>
    <property type="project" value="UniProtKB-KW"/>
</dbReference>
<keyword evidence="6" id="KW-0326">Glycosidase</keyword>